<dbReference type="AlphaFoldDB" id="W9XC58"/>
<dbReference type="Proteomes" id="UP000019471">
    <property type="component" value="Unassembled WGS sequence"/>
</dbReference>
<dbReference type="InterPro" id="IPR036188">
    <property type="entry name" value="FAD/NAD-bd_sf"/>
</dbReference>
<dbReference type="HOGENOM" id="CLU_2426840_0_0_1"/>
<sequence length="91" mass="10025">MARMTLLPSTNSWWNAANVPGKRSQMLPHIGRIKMYEAQCLEKLDKWKGFEVGYAKGAKEQLANSETEGEKVSGGREVDGEVQVIISAVSS</sequence>
<gene>
    <name evidence="1" type="ORF">A1O5_01586</name>
</gene>
<proteinExistence type="predicted"/>
<evidence type="ECO:0000313" key="2">
    <source>
        <dbReference type="Proteomes" id="UP000019471"/>
    </source>
</evidence>
<dbReference type="OrthoDB" id="3814743at2759"/>
<protein>
    <submittedName>
        <fullName evidence="1">Uncharacterized protein</fullName>
    </submittedName>
</protein>
<evidence type="ECO:0000313" key="1">
    <source>
        <dbReference type="EMBL" id="EXJ74890.1"/>
    </source>
</evidence>
<name>W9XC58_9EURO</name>
<keyword evidence="2" id="KW-1185">Reference proteome</keyword>
<reference evidence="1 2" key="1">
    <citation type="submission" date="2013-03" db="EMBL/GenBank/DDBJ databases">
        <title>The Genome Sequence of Cladophialophora psammophila CBS 110553.</title>
        <authorList>
            <consortium name="The Broad Institute Genomics Platform"/>
            <person name="Cuomo C."/>
            <person name="de Hoog S."/>
            <person name="Gorbushina A."/>
            <person name="Walker B."/>
            <person name="Young S.K."/>
            <person name="Zeng Q."/>
            <person name="Gargeya S."/>
            <person name="Fitzgerald M."/>
            <person name="Haas B."/>
            <person name="Abouelleil A."/>
            <person name="Allen A.W."/>
            <person name="Alvarado L."/>
            <person name="Arachchi H.M."/>
            <person name="Berlin A.M."/>
            <person name="Chapman S.B."/>
            <person name="Gainer-Dewar J."/>
            <person name="Goldberg J."/>
            <person name="Griggs A."/>
            <person name="Gujja S."/>
            <person name="Hansen M."/>
            <person name="Howarth C."/>
            <person name="Imamovic A."/>
            <person name="Ireland A."/>
            <person name="Larimer J."/>
            <person name="McCowan C."/>
            <person name="Murphy C."/>
            <person name="Pearson M."/>
            <person name="Poon T.W."/>
            <person name="Priest M."/>
            <person name="Roberts A."/>
            <person name="Saif S."/>
            <person name="Shea T."/>
            <person name="Sisk P."/>
            <person name="Sykes S."/>
            <person name="Wortman J."/>
            <person name="Nusbaum C."/>
            <person name="Birren B."/>
        </authorList>
    </citation>
    <scope>NUCLEOTIDE SEQUENCE [LARGE SCALE GENOMIC DNA]</scope>
    <source>
        <strain evidence="1 2">CBS 110553</strain>
    </source>
</reference>
<dbReference type="Gene3D" id="3.50.50.60">
    <property type="entry name" value="FAD/NAD(P)-binding domain"/>
    <property type="match status" value="1"/>
</dbReference>
<accession>W9XC58</accession>
<organism evidence="1 2">
    <name type="scientific">Cladophialophora psammophila CBS 110553</name>
    <dbReference type="NCBI Taxonomy" id="1182543"/>
    <lineage>
        <taxon>Eukaryota</taxon>
        <taxon>Fungi</taxon>
        <taxon>Dikarya</taxon>
        <taxon>Ascomycota</taxon>
        <taxon>Pezizomycotina</taxon>
        <taxon>Eurotiomycetes</taxon>
        <taxon>Chaetothyriomycetidae</taxon>
        <taxon>Chaetothyriales</taxon>
        <taxon>Herpotrichiellaceae</taxon>
        <taxon>Cladophialophora</taxon>
    </lineage>
</organism>
<comment type="caution">
    <text evidence="1">The sequence shown here is derived from an EMBL/GenBank/DDBJ whole genome shotgun (WGS) entry which is preliminary data.</text>
</comment>
<dbReference type="EMBL" id="AMGX01000002">
    <property type="protein sequence ID" value="EXJ74890.1"/>
    <property type="molecule type" value="Genomic_DNA"/>
</dbReference>
<dbReference type="GeneID" id="19186319"/>
<dbReference type="RefSeq" id="XP_007740392.1">
    <property type="nucleotide sequence ID" value="XM_007742202.1"/>
</dbReference>